<dbReference type="InterPro" id="IPR020784">
    <property type="entry name" value="Ribosomal_uL11_N"/>
</dbReference>
<feature type="transmembrane region" description="Helical" evidence="7">
    <location>
        <begin position="12"/>
        <end position="31"/>
    </location>
</feature>
<name>A0AA88YKM1_PINIB</name>
<proteinExistence type="inferred from homology"/>
<dbReference type="FunFam" id="1.10.10.250:FF:000002">
    <property type="entry name" value="60S ribosomal protein L12"/>
    <property type="match status" value="1"/>
</dbReference>
<dbReference type="InterPro" id="IPR036769">
    <property type="entry name" value="Ribosomal_uL11_C_sf"/>
</dbReference>
<organism evidence="11 12">
    <name type="scientific">Pinctada imbricata</name>
    <name type="common">Atlantic pearl-oyster</name>
    <name type="synonym">Pinctada martensii</name>
    <dbReference type="NCBI Taxonomy" id="66713"/>
    <lineage>
        <taxon>Eukaryota</taxon>
        <taxon>Metazoa</taxon>
        <taxon>Spiralia</taxon>
        <taxon>Lophotrochozoa</taxon>
        <taxon>Mollusca</taxon>
        <taxon>Bivalvia</taxon>
        <taxon>Autobranchia</taxon>
        <taxon>Pteriomorphia</taxon>
        <taxon>Pterioida</taxon>
        <taxon>Pterioidea</taxon>
        <taxon>Pteriidae</taxon>
        <taxon>Pinctada</taxon>
    </lineage>
</organism>
<dbReference type="GO" id="GO:0005840">
    <property type="term" value="C:ribosome"/>
    <property type="evidence" value="ECO:0007669"/>
    <property type="project" value="UniProtKB-KW"/>
</dbReference>
<comment type="caution">
    <text evidence="11">The sequence shown here is derived from an EMBL/GenBank/DDBJ whole genome shotgun (WGS) entry which is preliminary data.</text>
</comment>
<evidence type="ECO:0000256" key="1">
    <source>
        <dbReference type="ARBA" id="ARBA00010537"/>
    </source>
</evidence>
<sequence>MRCRPSHCRNTACVAASMTIAWVTVTTFIQIHQTIVKHRQDIDDGNSIRGLWQGQLFDYPDILFASNETEENVTEVLPWLQMGKPTHESIVVPPLLVDGVEKYVGYAKNQSLKYGNHVTDRVYLSIGIPTVSRAWGNENYLFKTLESLIANSSPEDLTRMVFVVFMADFNNTWNEVSAKNLRKRYFDLCENGTIQIVTVPYGIYPDFSQLNGTLGDTKERTIWRSKQNIDFAFMMLYSRKLSYYYMQLEDDVISANNYLRGIRKFIDLQKNKFWACLEVSKLGFIGKIFKTSHLPKFSSFFLAFYETFPCDVLLGRVYSLLGQKKPLHSPESLFQHIGKVSSLKHKIMPSIDQNFKFIGQSKLAVAEVPKGDNPPAIIRTNMKAMENNRLPEHAYSNSSSYFKVRTPRKDSFYTILFRKPQRVQRIVVSTGDDTTKKDILNYGDVYIGEFQTRTPACKNTRKAGPFVDGFFDSFLQGFKLPKFLIFYVKSVGGEVPATSSLAPKIGPLGLSPKKVGDDISKATVDWKGLKITCKLVVQNRQAKVEVVPSASSLVIKALKEPPRDRKKVKHVKHTGNISFDEILNIARQMRPRSMARKLEGTVKEILGTAQSVGCSVDRTPPHDIIDKINNGEYEVPDVSHTCMQDCKD</sequence>
<dbReference type="Pfam" id="PF03946">
    <property type="entry name" value="Ribosomal_L11_N"/>
    <property type="match status" value="1"/>
</dbReference>
<dbReference type="PANTHER" id="PTHR12062:SF33">
    <property type="entry name" value="ALPHA-1,6-MANNOSYL-GLYCOPROTEIN 4-BETA-N-ACETYLGLUCOSAMINYLTRANSFERASE-LIKE"/>
    <property type="match status" value="1"/>
</dbReference>
<dbReference type="SUPFAM" id="SSF46906">
    <property type="entry name" value="Ribosomal protein L11, C-terminal domain"/>
    <property type="match status" value="1"/>
</dbReference>
<evidence type="ECO:0000259" key="10">
    <source>
        <dbReference type="Pfam" id="PF04666"/>
    </source>
</evidence>
<dbReference type="AlphaFoldDB" id="A0AA88YKM1"/>
<evidence type="ECO:0000259" key="8">
    <source>
        <dbReference type="Pfam" id="PF00298"/>
    </source>
</evidence>
<dbReference type="CDD" id="cd00349">
    <property type="entry name" value="Ribosomal_L11"/>
    <property type="match status" value="1"/>
</dbReference>
<evidence type="ECO:0000256" key="3">
    <source>
        <dbReference type="ARBA" id="ARBA00023274"/>
    </source>
</evidence>
<evidence type="ECO:0000313" key="11">
    <source>
        <dbReference type="EMBL" id="KAK3103406.1"/>
    </source>
</evidence>
<dbReference type="GO" id="GO:0006487">
    <property type="term" value="P:protein N-linked glycosylation"/>
    <property type="evidence" value="ECO:0007669"/>
    <property type="project" value="TreeGrafter"/>
</dbReference>
<dbReference type="InterPro" id="IPR057279">
    <property type="entry name" value="MGAT4"/>
</dbReference>
<evidence type="ECO:0000313" key="12">
    <source>
        <dbReference type="Proteomes" id="UP001186944"/>
    </source>
</evidence>
<accession>A0AA88YKM1</accession>
<dbReference type="GO" id="GO:0008375">
    <property type="term" value="F:acetylglucosaminyltransferase activity"/>
    <property type="evidence" value="ECO:0007669"/>
    <property type="project" value="TreeGrafter"/>
</dbReference>
<dbReference type="GO" id="GO:0006412">
    <property type="term" value="P:translation"/>
    <property type="evidence" value="ECO:0007669"/>
    <property type="project" value="InterPro"/>
</dbReference>
<feature type="domain" description="Large ribosomal subunit protein uL11 N-terminal" evidence="9">
    <location>
        <begin position="488"/>
        <end position="542"/>
    </location>
</feature>
<evidence type="ECO:0000256" key="5">
    <source>
        <dbReference type="ARBA" id="ARBA00035320"/>
    </source>
</evidence>
<keyword evidence="7" id="KW-0812">Transmembrane</keyword>
<dbReference type="GO" id="GO:1990904">
    <property type="term" value="C:ribonucleoprotein complex"/>
    <property type="evidence" value="ECO:0007669"/>
    <property type="project" value="UniProtKB-KW"/>
</dbReference>
<dbReference type="FunFam" id="3.30.1550.10:FF:000002">
    <property type="entry name" value="60S ribosomal protein L12"/>
    <property type="match status" value="1"/>
</dbReference>
<dbReference type="Pfam" id="PF00298">
    <property type="entry name" value="Ribosomal_L11"/>
    <property type="match status" value="1"/>
</dbReference>
<dbReference type="EMBL" id="VSWD01000005">
    <property type="protein sequence ID" value="KAK3103406.1"/>
    <property type="molecule type" value="Genomic_DNA"/>
</dbReference>
<evidence type="ECO:0000256" key="2">
    <source>
        <dbReference type="ARBA" id="ARBA00022980"/>
    </source>
</evidence>
<dbReference type="SUPFAM" id="SSF54747">
    <property type="entry name" value="Ribosomal L11/L12e N-terminal domain"/>
    <property type="match status" value="1"/>
</dbReference>
<evidence type="ECO:0000256" key="7">
    <source>
        <dbReference type="SAM" id="Phobius"/>
    </source>
</evidence>
<dbReference type="SMART" id="SM00649">
    <property type="entry name" value="RL11"/>
    <property type="match status" value="1"/>
</dbReference>
<protein>
    <recommendedName>
        <fullName evidence="4">Large ribosomal subunit protein uL11</fullName>
    </recommendedName>
    <alternativeName>
        <fullName evidence="5">60S ribosomal protein L12</fullName>
    </alternativeName>
</protein>
<keyword evidence="2 6" id="KW-0689">Ribosomal protein</keyword>
<dbReference type="PANTHER" id="PTHR12062">
    <property type="entry name" value="N-ACETYLGLUCOSAMINYLTRANSFERASE VI"/>
    <property type="match status" value="1"/>
</dbReference>
<dbReference type="InterPro" id="IPR006759">
    <property type="entry name" value="Glyco_transf_54"/>
</dbReference>
<dbReference type="InterPro" id="IPR036796">
    <property type="entry name" value="Ribosomal_uL11_N_sf"/>
</dbReference>
<evidence type="ECO:0000259" key="9">
    <source>
        <dbReference type="Pfam" id="PF03946"/>
    </source>
</evidence>
<feature type="domain" description="MGAT4 conserved region" evidence="10">
    <location>
        <begin position="112"/>
        <end position="355"/>
    </location>
</feature>
<comment type="similarity">
    <text evidence="1 6">Belongs to the universal ribosomal protein uL11 family.</text>
</comment>
<feature type="domain" description="Large ribosomal subunit protein uL11 C-terminal" evidence="8">
    <location>
        <begin position="547"/>
        <end position="616"/>
    </location>
</feature>
<dbReference type="HAMAP" id="MF_00736">
    <property type="entry name" value="Ribosomal_uL11"/>
    <property type="match status" value="1"/>
</dbReference>
<keyword evidence="3 6" id="KW-0687">Ribonucleoprotein</keyword>
<gene>
    <name evidence="11" type="ORF">FSP39_018978</name>
</gene>
<dbReference type="InterPro" id="IPR020783">
    <property type="entry name" value="Ribosomal_uL11_C"/>
</dbReference>
<keyword evidence="7" id="KW-1133">Transmembrane helix</keyword>
<dbReference type="PROSITE" id="PS00359">
    <property type="entry name" value="RIBOSOMAL_L11"/>
    <property type="match status" value="1"/>
</dbReference>
<evidence type="ECO:0000256" key="4">
    <source>
        <dbReference type="ARBA" id="ARBA00035203"/>
    </source>
</evidence>
<dbReference type="Pfam" id="PF04666">
    <property type="entry name" value="MGAT4_cons"/>
    <property type="match status" value="1"/>
</dbReference>
<dbReference type="Gene3D" id="1.10.10.250">
    <property type="entry name" value="Ribosomal protein L11, C-terminal domain"/>
    <property type="match status" value="1"/>
</dbReference>
<dbReference type="InterPro" id="IPR000911">
    <property type="entry name" value="Ribosomal_uL11"/>
</dbReference>
<keyword evidence="7" id="KW-0472">Membrane</keyword>
<reference evidence="11" key="1">
    <citation type="submission" date="2019-08" db="EMBL/GenBank/DDBJ databases">
        <title>The improved chromosome-level genome for the pearl oyster Pinctada fucata martensii using PacBio sequencing and Hi-C.</title>
        <authorList>
            <person name="Zheng Z."/>
        </authorList>
    </citation>
    <scope>NUCLEOTIDE SEQUENCE</scope>
    <source>
        <strain evidence="11">ZZ-2019</strain>
        <tissue evidence="11">Adductor muscle</tissue>
    </source>
</reference>
<evidence type="ECO:0000256" key="6">
    <source>
        <dbReference type="RuleBase" id="RU003978"/>
    </source>
</evidence>
<dbReference type="Gene3D" id="3.30.1550.10">
    <property type="entry name" value="Ribosomal protein L11/L12, N-terminal domain"/>
    <property type="match status" value="1"/>
</dbReference>
<dbReference type="Proteomes" id="UP001186944">
    <property type="component" value="Unassembled WGS sequence"/>
</dbReference>
<dbReference type="InterPro" id="IPR020785">
    <property type="entry name" value="Ribosomal_uL11_CS"/>
</dbReference>
<keyword evidence="12" id="KW-1185">Reference proteome</keyword>
<dbReference type="GO" id="GO:0003735">
    <property type="term" value="F:structural constituent of ribosome"/>
    <property type="evidence" value="ECO:0007669"/>
    <property type="project" value="InterPro"/>
</dbReference>